<dbReference type="SMART" id="SM00801">
    <property type="entry name" value="dDENN"/>
    <property type="match status" value="1"/>
</dbReference>
<dbReference type="Pfam" id="PF03456">
    <property type="entry name" value="uDENN"/>
    <property type="match status" value="1"/>
</dbReference>
<feature type="region of interest" description="Disordered" evidence="1">
    <location>
        <begin position="879"/>
        <end position="1052"/>
    </location>
</feature>
<feature type="domain" description="PH" evidence="2">
    <location>
        <begin position="523"/>
        <end position="629"/>
    </location>
</feature>
<dbReference type="FunFam" id="3.40.50.11500:FF:000004">
    <property type="entry name" value="DENN domain-containing protein 2C isoform X1"/>
    <property type="match status" value="1"/>
</dbReference>
<dbReference type="Gene3D" id="3.30.450.200">
    <property type="match status" value="1"/>
</dbReference>
<dbReference type="Proteomes" id="UP000011083">
    <property type="component" value="Unassembled WGS sequence"/>
</dbReference>
<dbReference type="PROSITE" id="PS50003">
    <property type="entry name" value="PH_DOMAIN"/>
    <property type="match status" value="1"/>
</dbReference>
<feature type="compositionally biased region" description="Pro residues" evidence="1">
    <location>
        <begin position="896"/>
        <end position="905"/>
    </location>
</feature>
<dbReference type="SMART" id="SM00233">
    <property type="entry name" value="PH"/>
    <property type="match status" value="1"/>
</dbReference>
<dbReference type="RefSeq" id="XP_004339296.1">
    <property type="nucleotide sequence ID" value="XM_004339248.1"/>
</dbReference>
<feature type="compositionally biased region" description="Low complexity" evidence="1">
    <location>
        <begin position="999"/>
        <end position="1010"/>
    </location>
</feature>
<feature type="compositionally biased region" description="Low complexity" evidence="1">
    <location>
        <begin position="1026"/>
        <end position="1042"/>
    </location>
</feature>
<dbReference type="Pfam" id="PF02141">
    <property type="entry name" value="DENN"/>
    <property type="match status" value="1"/>
</dbReference>
<dbReference type="KEGG" id="acan:ACA1_060100"/>
<dbReference type="STRING" id="1257118.L8GXI7"/>
<evidence type="ECO:0000259" key="2">
    <source>
        <dbReference type="PROSITE" id="PS50003"/>
    </source>
</evidence>
<feature type="region of interest" description="Disordered" evidence="1">
    <location>
        <begin position="645"/>
        <end position="738"/>
    </location>
</feature>
<feature type="compositionally biased region" description="Low complexity" evidence="1">
    <location>
        <begin position="938"/>
        <end position="954"/>
    </location>
</feature>
<keyword evidence="5" id="KW-1185">Reference proteome</keyword>
<feature type="compositionally biased region" description="Low complexity" evidence="1">
    <location>
        <begin position="712"/>
        <end position="727"/>
    </location>
</feature>
<dbReference type="Gene3D" id="2.30.29.30">
    <property type="entry name" value="Pleckstrin-homology domain (PH domain)/Phosphotyrosine-binding domain (PTB)"/>
    <property type="match status" value="1"/>
</dbReference>
<dbReference type="PROSITE" id="PS50211">
    <property type="entry name" value="DENN"/>
    <property type="match status" value="1"/>
</dbReference>
<accession>L8GXI7</accession>
<dbReference type="VEuPathDB" id="AmoebaDB:ACA1_060100"/>
<dbReference type="InterPro" id="IPR001849">
    <property type="entry name" value="PH_domain"/>
</dbReference>
<dbReference type="InterPro" id="IPR037516">
    <property type="entry name" value="Tripartite_DENN"/>
</dbReference>
<dbReference type="EMBL" id="KB007974">
    <property type="protein sequence ID" value="ELR17283.1"/>
    <property type="molecule type" value="Genomic_DNA"/>
</dbReference>
<dbReference type="AlphaFoldDB" id="L8GXI7"/>
<reference evidence="4 5" key="1">
    <citation type="journal article" date="2013" name="Genome Biol.">
        <title>Genome of Acanthamoeba castellanii highlights extensive lateral gene transfer and early evolution of tyrosine kinase signaling.</title>
        <authorList>
            <person name="Clarke M."/>
            <person name="Lohan A.J."/>
            <person name="Liu B."/>
            <person name="Lagkouvardos I."/>
            <person name="Roy S."/>
            <person name="Zafar N."/>
            <person name="Bertelli C."/>
            <person name="Schilde C."/>
            <person name="Kianianmomeni A."/>
            <person name="Burglin T.R."/>
            <person name="Frech C."/>
            <person name="Turcotte B."/>
            <person name="Kopec K.O."/>
            <person name="Synnott J.M."/>
            <person name="Choo C."/>
            <person name="Paponov I."/>
            <person name="Finkler A."/>
            <person name="Soon Heng Tan C."/>
            <person name="Hutchins A.P."/>
            <person name="Weinmeier T."/>
            <person name="Rattei T."/>
            <person name="Chu J.S."/>
            <person name="Gimenez G."/>
            <person name="Irimia M."/>
            <person name="Rigden D.J."/>
            <person name="Fitzpatrick D.A."/>
            <person name="Lorenzo-Morales J."/>
            <person name="Bateman A."/>
            <person name="Chiu C.H."/>
            <person name="Tang P."/>
            <person name="Hegemann P."/>
            <person name="Fromm H."/>
            <person name="Raoult D."/>
            <person name="Greub G."/>
            <person name="Miranda-Saavedra D."/>
            <person name="Chen N."/>
            <person name="Nash P."/>
            <person name="Ginger M.L."/>
            <person name="Horn M."/>
            <person name="Schaap P."/>
            <person name="Caler L."/>
            <person name="Loftus B."/>
        </authorList>
    </citation>
    <scope>NUCLEOTIDE SEQUENCE [LARGE SCALE GENOMIC DNA]</scope>
    <source>
        <strain evidence="4 5">Neff</strain>
    </source>
</reference>
<evidence type="ECO:0000259" key="3">
    <source>
        <dbReference type="PROSITE" id="PS50211"/>
    </source>
</evidence>
<feature type="region of interest" description="Disordered" evidence="1">
    <location>
        <begin position="335"/>
        <end position="364"/>
    </location>
</feature>
<feature type="domain" description="UDENN" evidence="3">
    <location>
        <begin position="15"/>
        <end position="444"/>
    </location>
</feature>
<dbReference type="OrthoDB" id="20611at2759"/>
<dbReference type="SMART" id="SM00799">
    <property type="entry name" value="DENN"/>
    <property type="match status" value="1"/>
</dbReference>
<evidence type="ECO:0000313" key="4">
    <source>
        <dbReference type="EMBL" id="ELR17283.1"/>
    </source>
</evidence>
<dbReference type="InterPro" id="IPR051942">
    <property type="entry name" value="DENN_domain_containing_2"/>
</dbReference>
<name>L8GXI7_ACACF</name>
<dbReference type="PANTHER" id="PTHR15288">
    <property type="entry name" value="DENN DOMAIN-CONTAINING PROTEIN 2"/>
    <property type="match status" value="1"/>
</dbReference>
<dbReference type="InterPro" id="IPR043153">
    <property type="entry name" value="DENN_C"/>
</dbReference>
<dbReference type="Pfam" id="PF00169">
    <property type="entry name" value="PH"/>
    <property type="match status" value="1"/>
</dbReference>
<dbReference type="OMA" id="MEMFVES"/>
<feature type="compositionally biased region" description="Low complexity" evidence="1">
    <location>
        <begin position="666"/>
        <end position="685"/>
    </location>
</feature>
<dbReference type="Gene3D" id="3.40.50.11500">
    <property type="match status" value="1"/>
</dbReference>
<dbReference type="InterPro" id="IPR001194">
    <property type="entry name" value="cDENN_dom"/>
</dbReference>
<dbReference type="GeneID" id="14918372"/>
<sequence>MASAGGGAGPAATLFDYVVVVAVQDGAPYVKWCFPPGREKDPLVENIKQFCFPDIEQYPKSKVKAETFSFVLTEGDGAKRWGYCRRMLEPGEGKRYPQCFCIVSFIPCFSIFSTILSHVIQRGGYTTHSLNYCSVLLDAVYRQPLPPPGGSFNVTVRSIVDAKPEHFFFTRPDDSDSMFDYVNFEPLLHMLDAINVISVFTSLLVERRVIFIADELSVLSSCVQAAVALLYPFSWQHVYIPVLPSSLLTFCCAPMPFVVGILRSSVAELNKLSDAMEEVAIVDIDRNKFLSDTASHDFGLLPGNVAAPLLKAVAGACKTVKSKYSLKNRMAALKDKKARSNSDADGADGGEKGGEKGSGNKMSPEEARNLANAFIAFFVDLMGNYRSFIVASRDPATNQTSLKFDKAAFLDDQPPDARRLMEMFVESQMFEVFVQERAKTQRLNTGRFEQRVTMYMQSLPLDDMSSSDKRKAVSRFTMYENGEISREDITKSVNQMLENDKKAAIASATPSLDGSGDSWAPSSILMEGTLTKLGGHATKLKLINRGNWRSRWCQLSPTHLAYFKCRGDPRPAGVIALKDVVSVSFTGHNDLIKKPNCLEIQTPGRAYYLLTESLDDGDKWSKAISRARQTLASQSHHHQPVFAAAGGARASPSTGRSHLGHHAATSSSSSSSSGVGSSSGSIPARPARRPTPPRGPPVSSSLPAIPSPSPSAPTTTNATAPAAKFAPTTPPLVQSNSDRSIRTRLQATAAPSSLASTSASVLTSASSSASSASASGGAGRPVRALPARPTATYVAESPLHISGGGTIRALDDAQIGGYHAATTRSGGSPYSRPVVAGNFTMRPQNQRATIQNARTQHKTNSDDVSASKASFLYRDLGGATGQRTMRSPSAADAGAPLPPPPPSTFPNPSRTGGGSGAVMPNRFRAVERAGSDVTPGLARSALSASESSGSSIAAGNRATVAAKPASPGIERTSSSPSITKRTIKQGAATLGRRTVNPVAAASRPAAGGSPDSMSRTLQRGTVFDKPTASASTSSSGANPAPSRNHLEVSAVF</sequence>
<dbReference type="PANTHER" id="PTHR15288:SF0">
    <property type="entry name" value="UDENN DOMAIN-CONTAINING PROTEIN"/>
    <property type="match status" value="1"/>
</dbReference>
<organism evidence="4 5">
    <name type="scientific">Acanthamoeba castellanii (strain ATCC 30010 / Neff)</name>
    <dbReference type="NCBI Taxonomy" id="1257118"/>
    <lineage>
        <taxon>Eukaryota</taxon>
        <taxon>Amoebozoa</taxon>
        <taxon>Discosea</taxon>
        <taxon>Longamoebia</taxon>
        <taxon>Centramoebida</taxon>
        <taxon>Acanthamoebidae</taxon>
        <taxon>Acanthamoeba</taxon>
    </lineage>
</organism>
<evidence type="ECO:0000313" key="5">
    <source>
        <dbReference type="Proteomes" id="UP000011083"/>
    </source>
</evidence>
<protein>
    <submittedName>
        <fullName evidence="4">DENN (AEX3) domain containing protein</fullName>
    </submittedName>
</protein>
<feature type="compositionally biased region" description="Polar residues" evidence="1">
    <location>
        <begin position="971"/>
        <end position="980"/>
    </location>
</feature>
<dbReference type="Pfam" id="PF03455">
    <property type="entry name" value="dDENN"/>
    <property type="match status" value="1"/>
</dbReference>
<proteinExistence type="predicted"/>
<gene>
    <name evidence="4" type="ORF">ACA1_060100</name>
</gene>
<evidence type="ECO:0000256" key="1">
    <source>
        <dbReference type="SAM" id="MobiDB-lite"/>
    </source>
</evidence>
<dbReference type="SMART" id="SM00800">
    <property type="entry name" value="uDENN"/>
    <property type="match status" value="1"/>
</dbReference>
<dbReference type="InterPro" id="IPR011993">
    <property type="entry name" value="PH-like_dom_sf"/>
</dbReference>
<dbReference type="SUPFAM" id="SSF50729">
    <property type="entry name" value="PH domain-like"/>
    <property type="match status" value="1"/>
</dbReference>
<dbReference type="InterPro" id="IPR005112">
    <property type="entry name" value="dDENN_dom"/>
</dbReference>
<dbReference type="InterPro" id="IPR005113">
    <property type="entry name" value="uDENN_dom"/>
</dbReference>